<protein>
    <submittedName>
        <fullName evidence="2">Uncharacterized protein</fullName>
    </submittedName>
</protein>
<dbReference type="Proteomes" id="UP001190700">
    <property type="component" value="Unassembled WGS sequence"/>
</dbReference>
<dbReference type="AlphaFoldDB" id="A0AAE0FIW7"/>
<feature type="non-terminal residue" evidence="2">
    <location>
        <position position="386"/>
    </location>
</feature>
<feature type="region of interest" description="Disordered" evidence="1">
    <location>
        <begin position="143"/>
        <end position="172"/>
    </location>
</feature>
<feature type="region of interest" description="Disordered" evidence="1">
    <location>
        <begin position="184"/>
        <end position="206"/>
    </location>
</feature>
<keyword evidence="3" id="KW-1185">Reference proteome</keyword>
<feature type="region of interest" description="Disordered" evidence="1">
    <location>
        <begin position="1"/>
        <end position="97"/>
    </location>
</feature>
<accession>A0AAE0FIW7</accession>
<name>A0AAE0FIW7_9CHLO</name>
<organism evidence="2 3">
    <name type="scientific">Cymbomonas tetramitiformis</name>
    <dbReference type="NCBI Taxonomy" id="36881"/>
    <lineage>
        <taxon>Eukaryota</taxon>
        <taxon>Viridiplantae</taxon>
        <taxon>Chlorophyta</taxon>
        <taxon>Pyramimonadophyceae</taxon>
        <taxon>Pyramimonadales</taxon>
        <taxon>Pyramimonadaceae</taxon>
        <taxon>Cymbomonas</taxon>
    </lineage>
</organism>
<evidence type="ECO:0000313" key="3">
    <source>
        <dbReference type="Proteomes" id="UP001190700"/>
    </source>
</evidence>
<sequence>MLRLQDMGLLDPPSAADAPVAELWSEGASRPRRCNSLPASPASTPARARHPDGDGIVPLAAESSATPGTPAEAAAPHAAAATPSGASPEHGGSCPSLQRLLGYRSGLEDVMPRSFEPTKIFARSQAGSWRALRQALDAGASHSASLSTSASDSGKGCSASLSMKEEHAAETPSPFRRMMRAISSPMSRQKPEEEEEPVQVHTSRVREGGSAARMPYELAHMSFGWGWAVAAAIEAAALRWQGGGGGGLHLDEYNGAAKVLGLAHAALGEVHVAQQVVEEVYGSALRNVGSAGNSRQSCDEAESSGGMARCDAALVNLQVDKLDLGEGVVVGHIEVRTNAMWKEKPHGGCPDSEIEDDGKPLPLWLRDPVTVDPRCLGRLRSMPLPS</sequence>
<proteinExistence type="predicted"/>
<dbReference type="EMBL" id="LGRX02017540">
    <property type="protein sequence ID" value="KAK3260647.1"/>
    <property type="molecule type" value="Genomic_DNA"/>
</dbReference>
<feature type="compositionally biased region" description="Low complexity" evidence="1">
    <location>
        <begin position="63"/>
        <end position="89"/>
    </location>
</feature>
<reference evidence="2 3" key="1">
    <citation type="journal article" date="2015" name="Genome Biol. Evol.">
        <title>Comparative Genomics of a Bacterivorous Green Alga Reveals Evolutionary Causalities and Consequences of Phago-Mixotrophic Mode of Nutrition.</title>
        <authorList>
            <person name="Burns J.A."/>
            <person name="Paasch A."/>
            <person name="Narechania A."/>
            <person name="Kim E."/>
        </authorList>
    </citation>
    <scope>NUCLEOTIDE SEQUENCE [LARGE SCALE GENOMIC DNA]</scope>
    <source>
        <strain evidence="2 3">PLY_AMNH</strain>
    </source>
</reference>
<comment type="caution">
    <text evidence="2">The sequence shown here is derived from an EMBL/GenBank/DDBJ whole genome shotgun (WGS) entry which is preliminary data.</text>
</comment>
<feature type="compositionally biased region" description="Low complexity" evidence="1">
    <location>
        <begin position="143"/>
        <end position="153"/>
    </location>
</feature>
<gene>
    <name evidence="2" type="ORF">CYMTET_30405</name>
</gene>
<evidence type="ECO:0000256" key="1">
    <source>
        <dbReference type="SAM" id="MobiDB-lite"/>
    </source>
</evidence>
<evidence type="ECO:0000313" key="2">
    <source>
        <dbReference type="EMBL" id="KAK3260647.1"/>
    </source>
</evidence>